<dbReference type="SFLD" id="SFLDG00002">
    <property type="entry name" value="C1.7:_P-type_atpase_like"/>
    <property type="match status" value="1"/>
</dbReference>
<evidence type="ECO:0000256" key="2">
    <source>
        <dbReference type="ARBA" id="ARBA00006024"/>
    </source>
</evidence>
<feature type="region of interest" description="Disordered" evidence="15">
    <location>
        <begin position="1"/>
        <end position="27"/>
    </location>
</feature>
<feature type="transmembrane region" description="Helical" evidence="14">
    <location>
        <begin position="39"/>
        <end position="60"/>
    </location>
</feature>
<dbReference type="NCBIfam" id="TIGR01512">
    <property type="entry name" value="ATPase-IB2_Cd"/>
    <property type="match status" value="1"/>
</dbReference>
<dbReference type="GO" id="GO:0019829">
    <property type="term" value="F:ATPase-coupled monoatomic cation transmembrane transporter activity"/>
    <property type="evidence" value="ECO:0007669"/>
    <property type="project" value="InterPro"/>
</dbReference>
<dbReference type="SFLD" id="SFLDS00003">
    <property type="entry name" value="Haloacid_Dehalogenase"/>
    <property type="match status" value="1"/>
</dbReference>
<evidence type="ECO:0000256" key="5">
    <source>
        <dbReference type="ARBA" id="ARBA00022692"/>
    </source>
</evidence>
<keyword evidence="12" id="KW-0406">Ion transport</keyword>
<dbReference type="GO" id="GO:0046872">
    <property type="term" value="F:metal ion binding"/>
    <property type="evidence" value="ECO:0007669"/>
    <property type="project" value="UniProtKB-KW"/>
</dbReference>
<dbReference type="NCBIfam" id="TIGR01525">
    <property type="entry name" value="ATPase-IB_hvy"/>
    <property type="match status" value="1"/>
</dbReference>
<evidence type="ECO:0000256" key="9">
    <source>
        <dbReference type="ARBA" id="ARBA00022842"/>
    </source>
</evidence>
<dbReference type="SFLD" id="SFLDF00027">
    <property type="entry name" value="p-type_atpase"/>
    <property type="match status" value="1"/>
</dbReference>
<dbReference type="InterPro" id="IPR001757">
    <property type="entry name" value="P_typ_ATPase"/>
</dbReference>
<dbReference type="InterPro" id="IPR023298">
    <property type="entry name" value="ATPase_P-typ_TM_dom_sf"/>
</dbReference>
<dbReference type="Gene3D" id="3.40.50.1000">
    <property type="entry name" value="HAD superfamily/HAD-like"/>
    <property type="match status" value="1"/>
</dbReference>
<keyword evidence="6 14" id="KW-0479">Metal-binding</keyword>
<dbReference type="Pfam" id="PF00122">
    <property type="entry name" value="E1-E2_ATPase"/>
    <property type="match status" value="1"/>
</dbReference>
<evidence type="ECO:0000256" key="3">
    <source>
        <dbReference type="ARBA" id="ARBA00022448"/>
    </source>
</evidence>
<evidence type="ECO:0000256" key="15">
    <source>
        <dbReference type="SAM" id="MobiDB-lite"/>
    </source>
</evidence>
<keyword evidence="13 14" id="KW-0472">Membrane</keyword>
<evidence type="ECO:0000256" key="14">
    <source>
        <dbReference type="RuleBase" id="RU362081"/>
    </source>
</evidence>
<comment type="similarity">
    <text evidence="2 14">Belongs to the cation transport ATPase (P-type) (TC 3.A.3) family. Type IB subfamily.</text>
</comment>
<dbReference type="InterPro" id="IPR023214">
    <property type="entry name" value="HAD_sf"/>
</dbReference>
<name>A0A919XVG4_9BACL</name>
<evidence type="ECO:0000313" key="17">
    <source>
        <dbReference type="EMBL" id="GIO37620.1"/>
    </source>
</evidence>
<feature type="compositionally biased region" description="Basic and acidic residues" evidence="15">
    <location>
        <begin position="1"/>
        <end position="13"/>
    </location>
</feature>
<keyword evidence="8 14" id="KW-0067">ATP-binding</keyword>
<dbReference type="InterPro" id="IPR027256">
    <property type="entry name" value="P-typ_ATPase_IB"/>
</dbReference>
<evidence type="ECO:0000256" key="4">
    <source>
        <dbReference type="ARBA" id="ARBA00022553"/>
    </source>
</evidence>
<dbReference type="FunFam" id="2.70.150.10:FF:000002">
    <property type="entry name" value="Copper-transporting ATPase 1, putative"/>
    <property type="match status" value="1"/>
</dbReference>
<feature type="transmembrane region" description="Helical" evidence="14">
    <location>
        <begin position="600"/>
        <end position="621"/>
    </location>
</feature>
<keyword evidence="7 14" id="KW-0547">Nucleotide-binding</keyword>
<keyword evidence="14" id="KW-1003">Cell membrane</keyword>
<dbReference type="PANTHER" id="PTHR43079:SF1">
    <property type="entry name" value="CADMIUM_ZINC-TRANSPORTING ATPASE HMA1, CHLOROPLASTIC-RELATED"/>
    <property type="match status" value="1"/>
</dbReference>
<dbReference type="InterPro" id="IPR036412">
    <property type="entry name" value="HAD-like_sf"/>
</dbReference>
<evidence type="ECO:0000256" key="7">
    <source>
        <dbReference type="ARBA" id="ARBA00022741"/>
    </source>
</evidence>
<feature type="transmembrane region" description="Helical" evidence="14">
    <location>
        <begin position="298"/>
        <end position="318"/>
    </location>
</feature>
<dbReference type="InterPro" id="IPR051949">
    <property type="entry name" value="Cation_Transport_ATPase"/>
</dbReference>
<dbReference type="PRINTS" id="PR00119">
    <property type="entry name" value="CATATPASE"/>
</dbReference>
<evidence type="ECO:0000256" key="10">
    <source>
        <dbReference type="ARBA" id="ARBA00022967"/>
    </source>
</evidence>
<dbReference type="GO" id="GO:0005886">
    <property type="term" value="C:plasma membrane"/>
    <property type="evidence" value="ECO:0007669"/>
    <property type="project" value="UniProtKB-SubCell"/>
</dbReference>
<dbReference type="RefSeq" id="WP_212939875.1">
    <property type="nucleotide sequence ID" value="NZ_BORR01000008.1"/>
</dbReference>
<dbReference type="AlphaFoldDB" id="A0A919XVG4"/>
<feature type="transmembrane region" description="Helical" evidence="14">
    <location>
        <begin position="98"/>
        <end position="129"/>
    </location>
</feature>
<accession>A0A919XVG4</accession>
<evidence type="ECO:0000256" key="13">
    <source>
        <dbReference type="ARBA" id="ARBA00023136"/>
    </source>
</evidence>
<organism evidence="17 18">
    <name type="scientific">Paenibacillus antibioticophila</name>
    <dbReference type="NCBI Taxonomy" id="1274374"/>
    <lineage>
        <taxon>Bacteria</taxon>
        <taxon>Bacillati</taxon>
        <taxon>Bacillota</taxon>
        <taxon>Bacilli</taxon>
        <taxon>Bacillales</taxon>
        <taxon>Paenibacillaceae</taxon>
        <taxon>Paenibacillus</taxon>
    </lineage>
</organism>
<keyword evidence="9" id="KW-0460">Magnesium</keyword>
<evidence type="ECO:0000256" key="6">
    <source>
        <dbReference type="ARBA" id="ARBA00022723"/>
    </source>
</evidence>
<dbReference type="InterPro" id="IPR059000">
    <property type="entry name" value="ATPase_P-type_domA"/>
</dbReference>
<keyword evidence="18" id="KW-1185">Reference proteome</keyword>
<keyword evidence="11 14" id="KW-1133">Transmembrane helix</keyword>
<evidence type="ECO:0000256" key="11">
    <source>
        <dbReference type="ARBA" id="ARBA00022989"/>
    </source>
</evidence>
<dbReference type="EMBL" id="BORR01000008">
    <property type="protein sequence ID" value="GIO37620.1"/>
    <property type="molecule type" value="Genomic_DNA"/>
</dbReference>
<proteinExistence type="inferred from homology"/>
<feature type="transmembrane region" description="Helical" evidence="14">
    <location>
        <begin position="627"/>
        <end position="648"/>
    </location>
</feature>
<dbReference type="PROSITE" id="PS00154">
    <property type="entry name" value="ATPASE_E1_E2"/>
    <property type="match status" value="1"/>
</dbReference>
<evidence type="ECO:0000256" key="12">
    <source>
        <dbReference type="ARBA" id="ARBA00023065"/>
    </source>
</evidence>
<dbReference type="Proteomes" id="UP000681162">
    <property type="component" value="Unassembled WGS sequence"/>
</dbReference>
<dbReference type="GO" id="GO:0016887">
    <property type="term" value="F:ATP hydrolysis activity"/>
    <property type="evidence" value="ECO:0007669"/>
    <property type="project" value="InterPro"/>
</dbReference>
<keyword evidence="10" id="KW-1278">Translocase</keyword>
<dbReference type="InterPro" id="IPR018303">
    <property type="entry name" value="ATPase_P-typ_P_site"/>
</dbReference>
<dbReference type="PRINTS" id="PR00941">
    <property type="entry name" value="CDATPASE"/>
</dbReference>
<dbReference type="InterPro" id="IPR008250">
    <property type="entry name" value="ATPase_P-typ_transduc_dom_A_sf"/>
</dbReference>
<keyword evidence="4" id="KW-0597">Phosphoprotein</keyword>
<dbReference type="PANTHER" id="PTHR43079">
    <property type="entry name" value="PROBABLE CADMIUM/ZINC-TRANSPORTING ATPASE HMA1"/>
    <property type="match status" value="1"/>
</dbReference>
<evidence type="ECO:0000256" key="8">
    <source>
        <dbReference type="ARBA" id="ARBA00022840"/>
    </source>
</evidence>
<reference evidence="17 18" key="1">
    <citation type="submission" date="2021-03" db="EMBL/GenBank/DDBJ databases">
        <title>Antimicrobial resistance genes in bacteria isolated from Japanese honey, and their potential for conferring macrolide and lincosamide resistance in the American foulbrood pathogen Paenibacillus larvae.</title>
        <authorList>
            <person name="Okamoto M."/>
            <person name="Kumagai M."/>
            <person name="Kanamori H."/>
            <person name="Takamatsu D."/>
        </authorList>
    </citation>
    <scope>NUCLEOTIDE SEQUENCE [LARGE SCALE GENOMIC DNA]</scope>
    <source>
        <strain evidence="17 18">J41TS12</strain>
    </source>
</reference>
<evidence type="ECO:0000256" key="1">
    <source>
        <dbReference type="ARBA" id="ARBA00004651"/>
    </source>
</evidence>
<dbReference type="Gene3D" id="3.40.1110.10">
    <property type="entry name" value="Calcium-transporting ATPase, cytoplasmic domain N"/>
    <property type="match status" value="1"/>
</dbReference>
<dbReference type="SUPFAM" id="SSF81665">
    <property type="entry name" value="Calcium ATPase, transmembrane domain M"/>
    <property type="match status" value="1"/>
</dbReference>
<dbReference type="PROSITE" id="PS01229">
    <property type="entry name" value="COF_2"/>
    <property type="match status" value="1"/>
</dbReference>
<dbReference type="GO" id="GO:0005524">
    <property type="term" value="F:ATP binding"/>
    <property type="evidence" value="ECO:0007669"/>
    <property type="project" value="UniProtKB-UniRule"/>
</dbReference>
<dbReference type="InterPro" id="IPR044492">
    <property type="entry name" value="P_typ_ATPase_HD_dom"/>
</dbReference>
<comment type="subcellular location">
    <subcellularLocation>
        <location evidence="1">Cell membrane</location>
        <topology evidence="1">Multi-pass membrane protein</topology>
    </subcellularLocation>
</comment>
<dbReference type="Pfam" id="PF00702">
    <property type="entry name" value="Hydrolase"/>
    <property type="match status" value="1"/>
</dbReference>
<keyword evidence="5 14" id="KW-0812">Transmembrane</keyword>
<feature type="domain" description="P-type ATPase A" evidence="16">
    <location>
        <begin position="147"/>
        <end position="247"/>
    </location>
</feature>
<dbReference type="SUPFAM" id="SSF56784">
    <property type="entry name" value="HAD-like"/>
    <property type="match status" value="1"/>
</dbReference>
<evidence type="ECO:0000259" key="16">
    <source>
        <dbReference type="Pfam" id="PF00122"/>
    </source>
</evidence>
<gene>
    <name evidence="17" type="ORF">J41TS12_24810</name>
</gene>
<feature type="transmembrane region" description="Helical" evidence="14">
    <location>
        <begin position="267"/>
        <end position="286"/>
    </location>
</feature>
<evidence type="ECO:0000313" key="18">
    <source>
        <dbReference type="Proteomes" id="UP000681162"/>
    </source>
</evidence>
<protein>
    <submittedName>
        <fullName evidence="17">ATPase</fullName>
    </submittedName>
</protein>
<dbReference type="SUPFAM" id="SSF81653">
    <property type="entry name" value="Calcium ATPase, transduction domain A"/>
    <property type="match status" value="1"/>
</dbReference>
<dbReference type="NCBIfam" id="TIGR01494">
    <property type="entry name" value="ATPase_P-type"/>
    <property type="match status" value="1"/>
</dbReference>
<dbReference type="Gene3D" id="2.70.150.10">
    <property type="entry name" value="Calcium-transporting ATPase, cytoplasmic transduction domain A"/>
    <property type="match status" value="1"/>
</dbReference>
<dbReference type="InterPro" id="IPR023299">
    <property type="entry name" value="ATPase_P-typ_cyto_dom_N"/>
</dbReference>
<sequence>MEAKAYLKPKEATAKTSGNPDPGGKHRRSFTRLLRHREMIMALGSGVMMLIGWIAGQWALPGWFSTGMYIAAYGLGGFTKARDGVATLLREKDLDVNLLMIAAAAGAAAIGYWNEGAMLIFIFALSGALESYASEQSKKDISALAALRPEVAVKIEDGVRREVRVEELEVGDLLLIRPDEVIPADGVIQNGDSYVNQASITGESVPVRKGRGDEVYAGTLNEDGALYVTVGSPAEGTLFAKIIRLVEQAEKETPKTQQFIKRLEGTYAKTVLAVTAALLLLSPVLLGWPWEQSFYKSMVFLVVASPCALVSSVMPVMLSAMSRSARRGVLFKAAASMDRLAGIKVAAFDKTGTLTLGNPIVTEMITLEGWDRAEVLAAAAAIEQWSRHPLARAVLAESKKEHLELPAAEDIQLLPGRGIQGSVGGKTWIIEKADEQDLLFPVQLREVIHRLTEQGNTVSAISCDGNYAAILGIRDEIRPEAREAISRLHRLGIKTVMLTGDRKVTADFIAAAAGIDEVYGDLLPEEKLERVKELGQRIGQVAMIGDGVNDAPALATASVGIAMGEGGSGAALDVADIVLMNGKLDKLADTMELAARARRVVMQNLIFAGAVILLLVTSNFIQDIPLPLGVIGHEGSTILVILNGLRLLR</sequence>
<comment type="caution">
    <text evidence="17">The sequence shown here is derived from an EMBL/GenBank/DDBJ whole genome shotgun (WGS) entry which is preliminary data.</text>
</comment>
<keyword evidence="3" id="KW-0813">Transport</keyword>